<dbReference type="RefSeq" id="XP_004350489.1">
    <property type="nucleotide sequence ID" value="XM_004350438.1"/>
</dbReference>
<sequence length="433" mass="48536">MLKPTINIKYNSKLLGLSSNFLKPTNNNNNNNYNNNNIGGTSKQIIFGNNINNNVNNNNNCKKYNNNNNNNINNRLIDNNNKNELLFGKRTFYTINNIDSSVDMNVILGKPKSADDVYQYMRELFNISPYCESIRIPFMSSERDIKDIKGIKLYGRKEEKSWIVIVGGKEPDQWTSISTTLYLGAMFSNQPLDNIDVLIFPIQNPIPYTGNANLPLQPHHHLQTYQPSTSVQVGQQHGFTSSVSSGRSSSSSSDSKSFNSSPSSTSSSIFNLLNDGSSSNNQNTRKSSIVFNDWLKRSKRKFENLDVKISKDGQPYILNSHSTLRKLAVTETELWDGGRKQFNASTLMDNGCGPNGGVGGVFDIPDSIDVSPISSIMGHGGKQSPNNFGFPKSQHHHPNYVIEIPNMYMQLSDDQLLQYSQKIMSEIRMMDSK</sequence>
<feature type="compositionally biased region" description="Low complexity" evidence="1">
    <location>
        <begin position="241"/>
        <end position="266"/>
    </location>
</feature>
<dbReference type="KEGG" id="dfa:DFA_11542"/>
<feature type="compositionally biased region" description="Polar residues" evidence="1">
    <location>
        <begin position="227"/>
        <end position="240"/>
    </location>
</feature>
<reference evidence="3" key="1">
    <citation type="journal article" date="2011" name="Genome Res.">
        <title>Phylogeny-wide analysis of social amoeba genomes highlights ancient origins for complex intercellular communication.</title>
        <authorList>
            <person name="Heidel A.J."/>
            <person name="Lawal H.M."/>
            <person name="Felder M."/>
            <person name="Schilde C."/>
            <person name="Helps N.R."/>
            <person name="Tunggal B."/>
            <person name="Rivero F."/>
            <person name="John U."/>
            <person name="Schleicher M."/>
            <person name="Eichinger L."/>
            <person name="Platzer M."/>
            <person name="Noegel A.A."/>
            <person name="Schaap P."/>
            <person name="Gloeckner G."/>
        </authorList>
    </citation>
    <scope>NUCLEOTIDE SEQUENCE [LARGE SCALE GENOMIC DNA]</scope>
    <source>
        <strain evidence="3">SH3</strain>
    </source>
</reference>
<accession>F4QDI4</accession>
<feature type="region of interest" description="Disordered" evidence="1">
    <location>
        <begin position="227"/>
        <end position="266"/>
    </location>
</feature>
<evidence type="ECO:0000313" key="2">
    <source>
        <dbReference type="EMBL" id="EGG13781.1"/>
    </source>
</evidence>
<dbReference type="AlphaFoldDB" id="F4QDI4"/>
<organism evidence="2 3">
    <name type="scientific">Cavenderia fasciculata</name>
    <name type="common">Slime mold</name>
    <name type="synonym">Dictyostelium fasciculatum</name>
    <dbReference type="NCBI Taxonomy" id="261658"/>
    <lineage>
        <taxon>Eukaryota</taxon>
        <taxon>Amoebozoa</taxon>
        <taxon>Evosea</taxon>
        <taxon>Eumycetozoa</taxon>
        <taxon>Dictyostelia</taxon>
        <taxon>Acytosteliales</taxon>
        <taxon>Cavenderiaceae</taxon>
        <taxon>Cavenderia</taxon>
    </lineage>
</organism>
<dbReference type="Proteomes" id="UP000007797">
    <property type="component" value="Unassembled WGS sequence"/>
</dbReference>
<evidence type="ECO:0000313" key="3">
    <source>
        <dbReference type="Proteomes" id="UP000007797"/>
    </source>
</evidence>
<dbReference type="SUPFAM" id="SSF53187">
    <property type="entry name" value="Zn-dependent exopeptidases"/>
    <property type="match status" value="1"/>
</dbReference>
<protein>
    <recommendedName>
        <fullName evidence="4">Peptidase M14 carboxypeptidase A domain-containing protein</fullName>
    </recommendedName>
</protein>
<dbReference type="GeneID" id="14865838"/>
<proteinExistence type="predicted"/>
<keyword evidence="3" id="KW-1185">Reference proteome</keyword>
<evidence type="ECO:0000256" key="1">
    <source>
        <dbReference type="SAM" id="MobiDB-lite"/>
    </source>
</evidence>
<dbReference type="EMBL" id="GL883029">
    <property type="protein sequence ID" value="EGG13781.1"/>
    <property type="molecule type" value="Genomic_DNA"/>
</dbReference>
<evidence type="ECO:0008006" key="4">
    <source>
        <dbReference type="Google" id="ProtNLM"/>
    </source>
</evidence>
<name>F4QDI4_CACFS</name>
<gene>
    <name evidence="2" type="ORF">DFA_11542</name>
</gene>
<dbReference type="OrthoDB" id="21464at2759"/>